<dbReference type="PANTHER" id="PTHR30244">
    <property type="entry name" value="TRANSAMINASE"/>
    <property type="match status" value="1"/>
</dbReference>
<evidence type="ECO:0000313" key="3">
    <source>
        <dbReference type="EMBL" id="MDE1463525.1"/>
    </source>
</evidence>
<dbReference type="EMBL" id="JAPMOU010000021">
    <property type="protein sequence ID" value="MDE1463525.1"/>
    <property type="molecule type" value="Genomic_DNA"/>
</dbReference>
<dbReference type="Gene3D" id="3.40.640.10">
    <property type="entry name" value="Type I PLP-dependent aspartate aminotransferase-like (Major domain)"/>
    <property type="match status" value="1"/>
</dbReference>
<dbReference type="GO" id="GO:0008483">
    <property type="term" value="F:transaminase activity"/>
    <property type="evidence" value="ECO:0007669"/>
    <property type="project" value="UniProtKB-KW"/>
</dbReference>
<gene>
    <name evidence="3" type="ORF">ORQ98_16330</name>
</gene>
<organism evidence="3 4">
    <name type="scientific">Spartinivicinus poritis</name>
    <dbReference type="NCBI Taxonomy" id="2994640"/>
    <lineage>
        <taxon>Bacteria</taxon>
        <taxon>Pseudomonadati</taxon>
        <taxon>Pseudomonadota</taxon>
        <taxon>Gammaproteobacteria</taxon>
        <taxon>Oceanospirillales</taxon>
        <taxon>Zooshikellaceae</taxon>
        <taxon>Spartinivicinus</taxon>
    </lineage>
</organism>
<dbReference type="CDD" id="cd00616">
    <property type="entry name" value="AHBA_syn"/>
    <property type="match status" value="1"/>
</dbReference>
<keyword evidence="3" id="KW-0808">Transferase</keyword>
<comment type="similarity">
    <text evidence="2">Belongs to the DegT/DnrJ/EryC1 family.</text>
</comment>
<dbReference type="Pfam" id="PF01041">
    <property type="entry name" value="DegT_DnrJ_EryC1"/>
    <property type="match status" value="1"/>
</dbReference>
<dbReference type="RefSeq" id="WP_274689863.1">
    <property type="nucleotide sequence ID" value="NZ_JAPMOU010000021.1"/>
</dbReference>
<evidence type="ECO:0000313" key="4">
    <source>
        <dbReference type="Proteomes" id="UP001528823"/>
    </source>
</evidence>
<dbReference type="SUPFAM" id="SSF53383">
    <property type="entry name" value="PLP-dependent transferases"/>
    <property type="match status" value="1"/>
</dbReference>
<dbReference type="PANTHER" id="PTHR30244:SF42">
    <property type="entry name" value="UDP-2-ACETAMIDO-2-DEOXY-3-OXO-D-GLUCURONATE AMINOTRANSFERASE"/>
    <property type="match status" value="1"/>
</dbReference>
<accession>A0ABT5UAY0</accession>
<keyword evidence="3" id="KW-0032">Aminotransferase</keyword>
<dbReference type="InterPro" id="IPR015424">
    <property type="entry name" value="PyrdxlP-dep_Trfase"/>
</dbReference>
<comment type="caution">
    <text evidence="3">The sequence shown here is derived from an EMBL/GenBank/DDBJ whole genome shotgun (WGS) entry which is preliminary data.</text>
</comment>
<protein>
    <submittedName>
        <fullName evidence="3">DegT/DnrJ/EryC1/StrS family aminotransferase</fullName>
    </submittedName>
</protein>
<dbReference type="InterPro" id="IPR015422">
    <property type="entry name" value="PyrdxlP-dep_Trfase_small"/>
</dbReference>
<evidence type="ECO:0000256" key="1">
    <source>
        <dbReference type="ARBA" id="ARBA00022898"/>
    </source>
</evidence>
<dbReference type="InterPro" id="IPR015421">
    <property type="entry name" value="PyrdxlP-dep_Trfase_major"/>
</dbReference>
<sequence>MIPFIDLKAQQAIIKDQLNQRISDVLNHNHYILGPEVSELERQLADYCQVEHVISCASGTDALILALYALQVKPGDVIITTPYSFFATAEAIALVGGIPLFCDVNPDDFNLDATQLEVVITDFYNQQQLLPKSLQQQLPDKPRVAGIITVDLFGLPCHYSAINQLAHQYNLFVIADAAQSFGASINKQKVGSLASDITTTSFFPTKPLGCYGDGGALFTNNEKLASTLRSIHLHGQGPTRAEHIQIGLNSRLDTLQAAILLEKLTIFPQELQQRQRIADYYQTACKHINLATQGINTPSNESQKQSAWAQFTVKAKQQDQRSAICNALKMNKIPYQIYYPIPLHLQPAFHYLGYQPGDLPMAEQLANTLFSLPMHPYLEAAVIDQIVKVIKSTSR</sequence>
<dbReference type="PIRSF" id="PIRSF000390">
    <property type="entry name" value="PLP_StrS"/>
    <property type="match status" value="1"/>
</dbReference>
<keyword evidence="4" id="KW-1185">Reference proteome</keyword>
<name>A0ABT5UAY0_9GAMM</name>
<evidence type="ECO:0000256" key="2">
    <source>
        <dbReference type="RuleBase" id="RU004508"/>
    </source>
</evidence>
<proteinExistence type="inferred from homology"/>
<reference evidence="3 4" key="1">
    <citation type="submission" date="2022-11" db="EMBL/GenBank/DDBJ databases">
        <title>Spartinivicinus poritis sp. nov., isolated from scleractinian coral Porites lutea.</title>
        <authorList>
            <person name="Zhang G."/>
            <person name="Cai L."/>
            <person name="Wei Q."/>
        </authorList>
    </citation>
    <scope>NUCLEOTIDE SEQUENCE [LARGE SCALE GENOMIC DNA]</scope>
    <source>
        <strain evidence="3 4">A2-2</strain>
    </source>
</reference>
<dbReference type="Gene3D" id="3.90.1150.10">
    <property type="entry name" value="Aspartate Aminotransferase, domain 1"/>
    <property type="match status" value="1"/>
</dbReference>
<dbReference type="Proteomes" id="UP001528823">
    <property type="component" value="Unassembled WGS sequence"/>
</dbReference>
<dbReference type="InterPro" id="IPR000653">
    <property type="entry name" value="DegT/StrS_aminotransferase"/>
</dbReference>
<keyword evidence="1 2" id="KW-0663">Pyridoxal phosphate</keyword>